<evidence type="ECO:0000256" key="2">
    <source>
        <dbReference type="ARBA" id="ARBA00007317"/>
    </source>
</evidence>
<dbReference type="SUPFAM" id="SSF51230">
    <property type="entry name" value="Single hybrid motif"/>
    <property type="match status" value="1"/>
</dbReference>
<reference evidence="10 11" key="1">
    <citation type="submission" date="2024-09" db="EMBL/GenBank/DDBJ databases">
        <authorList>
            <person name="Sun Q."/>
            <person name="Mori K."/>
        </authorList>
    </citation>
    <scope>NUCLEOTIDE SEQUENCE [LARGE SCALE GENOMIC DNA]</scope>
    <source>
        <strain evidence="10 11">TBRC 7907</strain>
    </source>
</reference>
<dbReference type="InterPro" id="IPR036625">
    <property type="entry name" value="E3-bd_dom_sf"/>
</dbReference>
<evidence type="ECO:0000256" key="4">
    <source>
        <dbReference type="ARBA" id="ARBA00022823"/>
    </source>
</evidence>
<evidence type="ECO:0000256" key="3">
    <source>
        <dbReference type="ARBA" id="ARBA00022679"/>
    </source>
</evidence>
<protein>
    <recommendedName>
        <fullName evidence="6">Dihydrolipoamide acetyltransferase component of pyruvate dehydrogenase complex</fullName>
        <ecNumber evidence="6">2.3.1.-</ecNumber>
    </recommendedName>
</protein>
<evidence type="ECO:0000313" key="10">
    <source>
        <dbReference type="EMBL" id="MFB9905406.1"/>
    </source>
</evidence>
<proteinExistence type="inferred from homology"/>
<dbReference type="InterPro" id="IPR001078">
    <property type="entry name" value="2-oxoacid_DH_actylTfrase"/>
</dbReference>
<feature type="region of interest" description="Disordered" evidence="7">
    <location>
        <begin position="79"/>
        <end position="106"/>
    </location>
</feature>
<dbReference type="PROSITE" id="PS51826">
    <property type="entry name" value="PSBD"/>
    <property type="match status" value="2"/>
</dbReference>
<keyword evidence="5 6" id="KW-0012">Acyltransferase</keyword>
<dbReference type="CDD" id="cd06849">
    <property type="entry name" value="lipoyl_domain"/>
    <property type="match status" value="1"/>
</dbReference>
<evidence type="ECO:0000259" key="9">
    <source>
        <dbReference type="PROSITE" id="PS51826"/>
    </source>
</evidence>
<comment type="similarity">
    <text evidence="2 6">Belongs to the 2-oxoacid dehydrogenase family.</text>
</comment>
<dbReference type="EC" id="2.3.1.-" evidence="6"/>
<evidence type="ECO:0000256" key="7">
    <source>
        <dbReference type="SAM" id="MobiDB-lite"/>
    </source>
</evidence>
<dbReference type="RefSeq" id="WP_377852709.1">
    <property type="nucleotide sequence ID" value="NZ_JBHLZU010000012.1"/>
</dbReference>
<evidence type="ECO:0000256" key="1">
    <source>
        <dbReference type="ARBA" id="ARBA00001938"/>
    </source>
</evidence>
<dbReference type="SUPFAM" id="SSF47005">
    <property type="entry name" value="Peripheral subunit-binding domain of 2-oxo acid dehydrogenase complex"/>
    <property type="match status" value="2"/>
</dbReference>
<evidence type="ECO:0000256" key="6">
    <source>
        <dbReference type="RuleBase" id="RU003423"/>
    </source>
</evidence>
<feature type="domain" description="Peripheral subunit-binding (PSBD)" evidence="9">
    <location>
        <begin position="105"/>
        <end position="142"/>
    </location>
</feature>
<dbReference type="EMBL" id="JBHLZU010000012">
    <property type="protein sequence ID" value="MFB9905406.1"/>
    <property type="molecule type" value="Genomic_DNA"/>
</dbReference>
<organism evidence="10 11">
    <name type="scientific">Allokutzneria oryzae</name>
    <dbReference type="NCBI Taxonomy" id="1378989"/>
    <lineage>
        <taxon>Bacteria</taxon>
        <taxon>Bacillati</taxon>
        <taxon>Actinomycetota</taxon>
        <taxon>Actinomycetes</taxon>
        <taxon>Pseudonocardiales</taxon>
        <taxon>Pseudonocardiaceae</taxon>
        <taxon>Allokutzneria</taxon>
    </lineage>
</organism>
<dbReference type="InterPro" id="IPR004167">
    <property type="entry name" value="PSBD"/>
</dbReference>
<evidence type="ECO:0000256" key="5">
    <source>
        <dbReference type="ARBA" id="ARBA00023315"/>
    </source>
</evidence>
<dbReference type="GO" id="GO:0016746">
    <property type="term" value="F:acyltransferase activity"/>
    <property type="evidence" value="ECO:0007669"/>
    <property type="project" value="UniProtKB-KW"/>
</dbReference>
<dbReference type="Pfam" id="PF02817">
    <property type="entry name" value="E3_binding"/>
    <property type="match status" value="2"/>
</dbReference>
<name>A0ABV5ZX07_9PSEU</name>
<keyword evidence="4 6" id="KW-0450">Lipoyl</keyword>
<dbReference type="InterPro" id="IPR023213">
    <property type="entry name" value="CAT-like_dom_sf"/>
</dbReference>
<dbReference type="PANTHER" id="PTHR43178:SF5">
    <property type="entry name" value="LIPOAMIDE ACYLTRANSFERASE COMPONENT OF BRANCHED-CHAIN ALPHA-KETO ACID DEHYDROGENASE COMPLEX, MITOCHONDRIAL"/>
    <property type="match status" value="1"/>
</dbReference>
<keyword evidence="11" id="KW-1185">Reference proteome</keyword>
<feature type="domain" description="Lipoyl-binding" evidence="8">
    <location>
        <begin position="1"/>
        <end position="76"/>
    </location>
</feature>
<dbReference type="Gene3D" id="3.30.559.10">
    <property type="entry name" value="Chloramphenicol acetyltransferase-like domain"/>
    <property type="match status" value="1"/>
</dbReference>
<dbReference type="SUPFAM" id="SSF52777">
    <property type="entry name" value="CoA-dependent acyltransferases"/>
    <property type="match status" value="1"/>
</dbReference>
<dbReference type="InterPro" id="IPR011053">
    <property type="entry name" value="Single_hybrid_motif"/>
</dbReference>
<dbReference type="PROSITE" id="PS50968">
    <property type="entry name" value="BIOTINYL_LIPOYL"/>
    <property type="match status" value="1"/>
</dbReference>
<feature type="compositionally biased region" description="Low complexity" evidence="7">
    <location>
        <begin position="79"/>
        <end position="92"/>
    </location>
</feature>
<evidence type="ECO:0000259" key="8">
    <source>
        <dbReference type="PROSITE" id="PS50968"/>
    </source>
</evidence>
<sequence length="432" mass="45458">MAEFRMPSLGADMDEGTLLEWLVKPGDAVHKGDIVAVVDTAKSAVEVECFDTGVIEEILVRPGEVVPVGTLLATISTGAGPTGAPAAAAEPTEPAPRPDERPKPLAGPLVRKLADQLGVDLTTVRGTGKGAGITRADVQRAAGSREAEPPTAVRPRVTPYARRLAKELGVDLARVVAAGADGVVRVADVRSAAEPPAPAQREQAAPTAAAGRVEAMRATTARLMARSKREIPHYYLSTTIDMTTAMAWLREVNRELPVEERVLPVALMLKACAVAARRVPQLNGFWIDDHFEPATAVHIGVAVSLRGGGLVTPAITDTADLAPADLMDRLRDLVARARAGRLRASELTSATITVTNLGDRGVESVLGVIYPPQVALVGLGKVLDRPWAVGGMLGARPVVTATLSADHRATDGHVGARFLENVDHSLNHPEEL</sequence>
<comment type="caution">
    <text evidence="10">The sequence shown here is derived from an EMBL/GenBank/DDBJ whole genome shotgun (WGS) entry which is preliminary data.</text>
</comment>
<gene>
    <name evidence="10" type="ORF">ACFFQA_15840</name>
</gene>
<accession>A0ABV5ZX07</accession>
<comment type="cofactor">
    <cofactor evidence="1 6">
        <name>(R)-lipoate</name>
        <dbReference type="ChEBI" id="CHEBI:83088"/>
    </cofactor>
</comment>
<dbReference type="Proteomes" id="UP001589693">
    <property type="component" value="Unassembled WGS sequence"/>
</dbReference>
<dbReference type="PANTHER" id="PTHR43178">
    <property type="entry name" value="DIHYDROLIPOAMIDE ACETYLTRANSFERASE COMPONENT OF PYRUVATE DEHYDROGENASE COMPLEX"/>
    <property type="match status" value="1"/>
</dbReference>
<dbReference type="InterPro" id="IPR050743">
    <property type="entry name" value="2-oxoacid_DH_E2_comp"/>
</dbReference>
<dbReference type="Pfam" id="PF00364">
    <property type="entry name" value="Biotin_lipoyl"/>
    <property type="match status" value="1"/>
</dbReference>
<dbReference type="Gene3D" id="2.40.50.100">
    <property type="match status" value="1"/>
</dbReference>
<evidence type="ECO:0000313" key="11">
    <source>
        <dbReference type="Proteomes" id="UP001589693"/>
    </source>
</evidence>
<dbReference type="InterPro" id="IPR000089">
    <property type="entry name" value="Biotin_lipoyl"/>
</dbReference>
<feature type="domain" description="Peripheral subunit-binding (PSBD)" evidence="9">
    <location>
        <begin position="156"/>
        <end position="193"/>
    </location>
</feature>
<dbReference type="Pfam" id="PF00198">
    <property type="entry name" value="2-oxoacid_dh"/>
    <property type="match status" value="1"/>
</dbReference>
<keyword evidence="3 6" id="KW-0808">Transferase</keyword>
<dbReference type="Gene3D" id="4.10.320.10">
    <property type="entry name" value="E3-binding domain"/>
    <property type="match status" value="2"/>
</dbReference>